<evidence type="ECO:0000256" key="5">
    <source>
        <dbReference type="ARBA" id="ARBA00023136"/>
    </source>
</evidence>
<evidence type="ECO:0000256" key="3">
    <source>
        <dbReference type="ARBA" id="ARBA00022692"/>
    </source>
</evidence>
<feature type="transmembrane region" description="Helical" evidence="6">
    <location>
        <begin position="17"/>
        <end position="35"/>
    </location>
</feature>
<feature type="transmembrane region" description="Helical" evidence="6">
    <location>
        <begin position="618"/>
        <end position="642"/>
    </location>
</feature>
<keyword evidence="5 6" id="KW-0472">Membrane</keyword>
<feature type="transmembrane region" description="Helical" evidence="6">
    <location>
        <begin position="202"/>
        <end position="220"/>
    </location>
</feature>
<evidence type="ECO:0000256" key="1">
    <source>
        <dbReference type="ARBA" id="ARBA00004651"/>
    </source>
</evidence>
<keyword evidence="10" id="KW-1185">Reference proteome</keyword>
<feature type="transmembrane region" description="Helical" evidence="6">
    <location>
        <begin position="567"/>
        <end position="589"/>
    </location>
</feature>
<dbReference type="Pfam" id="PF02687">
    <property type="entry name" value="FtsX"/>
    <property type="match status" value="2"/>
</dbReference>
<dbReference type="GO" id="GO:0055085">
    <property type="term" value="P:transmembrane transport"/>
    <property type="evidence" value="ECO:0007669"/>
    <property type="project" value="UniProtKB-UniRule"/>
</dbReference>
<keyword evidence="3 6" id="KW-0812">Transmembrane</keyword>
<dbReference type="Proteomes" id="UP001183682">
    <property type="component" value="Unassembled WGS sequence"/>
</dbReference>
<comment type="subcellular location">
    <subcellularLocation>
        <location evidence="1 6">Cell membrane</location>
        <topology evidence="1 6">Multi-pass membrane protein</topology>
    </subcellularLocation>
</comment>
<gene>
    <name evidence="9" type="ORF">NCTC12360_01117</name>
    <name evidence="8" type="ORF">P7E30_03810</name>
</gene>
<feature type="domain" description="ABC3 transporter permease C-terminal" evidence="7">
    <location>
        <begin position="574"/>
        <end position="674"/>
    </location>
</feature>
<feature type="transmembrane region" description="Helical" evidence="6">
    <location>
        <begin position="56"/>
        <end position="80"/>
    </location>
</feature>
<evidence type="ECO:0000256" key="6">
    <source>
        <dbReference type="PIRNR" id="PIRNR018968"/>
    </source>
</evidence>
<dbReference type="EMBL" id="UFYW01000001">
    <property type="protein sequence ID" value="STD82683.1"/>
    <property type="molecule type" value="Genomic_DNA"/>
</dbReference>
<dbReference type="OrthoDB" id="1705903at2"/>
<dbReference type="GO" id="GO:0005886">
    <property type="term" value="C:plasma membrane"/>
    <property type="evidence" value="ECO:0007669"/>
    <property type="project" value="UniProtKB-SubCell"/>
</dbReference>
<dbReference type="PANTHER" id="PTHR46795">
    <property type="entry name" value="ABC TRANSPORTER PERMEASE-RELATED-RELATED"/>
    <property type="match status" value="1"/>
</dbReference>
<feature type="domain" description="ABC3 transporter permease C-terminal" evidence="7">
    <location>
        <begin position="59"/>
        <end position="168"/>
    </location>
</feature>
<evidence type="ECO:0000259" key="7">
    <source>
        <dbReference type="Pfam" id="PF02687"/>
    </source>
</evidence>
<evidence type="ECO:0000313" key="9">
    <source>
        <dbReference type="EMBL" id="STD82683.1"/>
    </source>
</evidence>
<feature type="transmembrane region" description="Helical" evidence="6">
    <location>
        <begin position="654"/>
        <end position="674"/>
    </location>
</feature>
<dbReference type="RefSeq" id="WP_060814233.1">
    <property type="nucleotide sequence ID" value="NZ_JAJGOJ010000007.1"/>
</dbReference>
<organism evidence="9 10">
    <name type="scientific">Enterococcus gallinarum</name>
    <dbReference type="NCBI Taxonomy" id="1353"/>
    <lineage>
        <taxon>Bacteria</taxon>
        <taxon>Bacillati</taxon>
        <taxon>Bacillota</taxon>
        <taxon>Bacilli</taxon>
        <taxon>Lactobacillales</taxon>
        <taxon>Enterococcaceae</taxon>
        <taxon>Enterococcus</taxon>
    </lineage>
</organism>
<evidence type="ECO:0000256" key="2">
    <source>
        <dbReference type="ARBA" id="ARBA00022475"/>
    </source>
</evidence>
<proteinExistence type="inferred from homology"/>
<reference evidence="9 10" key="1">
    <citation type="submission" date="2018-06" db="EMBL/GenBank/DDBJ databases">
        <authorList>
            <consortium name="Pathogen Informatics"/>
            <person name="Doyle S."/>
        </authorList>
    </citation>
    <scope>NUCLEOTIDE SEQUENCE [LARGE SCALE GENOMIC DNA]</scope>
    <source>
        <strain evidence="9 10">NCTC12360</strain>
    </source>
</reference>
<dbReference type="PANTHER" id="PTHR46795:SF3">
    <property type="entry name" value="ABC TRANSPORTER PERMEASE"/>
    <property type="match status" value="1"/>
</dbReference>
<feature type="transmembrane region" description="Helical" evidence="6">
    <location>
        <begin position="299"/>
        <end position="322"/>
    </location>
</feature>
<dbReference type="InterPro" id="IPR052536">
    <property type="entry name" value="ABC-4_Integral_Memb_Prot"/>
</dbReference>
<evidence type="ECO:0000313" key="10">
    <source>
        <dbReference type="Proteomes" id="UP000254807"/>
    </source>
</evidence>
<feature type="transmembrane region" description="Helical" evidence="6">
    <location>
        <begin position="153"/>
        <end position="176"/>
    </location>
</feature>
<dbReference type="InterPro" id="IPR027022">
    <property type="entry name" value="ABC_permease_BceB-typ"/>
</dbReference>
<keyword evidence="2 6" id="KW-1003">Cell membrane</keyword>
<keyword evidence="4 6" id="KW-1133">Transmembrane helix</keyword>
<sequence length="685" mass="78911">MLYKIGWRSFLQQFRNYVVYFVCMMTAVMIFYSFSAMMNDRLLTQRVQQDIRIDGVLGFGSTIVAVVVLFFMLSANHFFLNQRQKEISVYQLLGLRRAKLSWLLLRETFLLNLFSLVVGIFMGIIFSKFFSMILIRVMGLSITSHFFNSPRSILTTVWVFLLAMVVLSGQVVLFVWQNPLIDLMKNNYTLPVSKMKCRPFRMAMGIIGLLLLGIGYYLALTLRTTLERYINYTEDYTAVLWIPLLILFCCITATYLFFDCTLPMLLHVLTLPRKKISKGTRLIAFNNIRAYLQRTWKSFSLLTIITAIAISLIGGTMGVISLNYQATNRDYPVDFQVAAENAEELKQVIQENQSQVVAEQTLTFRIVPLATSAKYLANPTSTGQETFLVNAISLSDYHAFRRLVPDAPEISLGEETAVLFDDNYDIANNLRTFQKNIALENGKRFLLDKTYQDYFGDISLRYSLPNVLVVNDKDFQEMSGLDYRLTYVNVDTEDQESLSQAVEKRLPIEWTYPFSYKRTQENGQIKYLLQAGVFEKKQASKDYLNGYRLNLANRYLNMRAMRRQGGIILFVSLFVGVIVLITTSSSLIVRQFSNTEREKRNYRLLRTLGYSKKEIRSIVYWQNFWVFMPGTLLAILHAAFAINTLTQIIVSPGYWVAHLFAGVAAVVFFIAYLITVKLCLRIIEE</sequence>
<reference evidence="8" key="2">
    <citation type="submission" date="2023-03" db="EMBL/GenBank/DDBJ databases">
        <authorList>
            <person name="Shen W."/>
            <person name="Cai J."/>
        </authorList>
    </citation>
    <scope>NUCLEOTIDE SEQUENCE</scope>
    <source>
        <strain evidence="8">K69-2</strain>
    </source>
</reference>
<feature type="transmembrane region" description="Helical" evidence="6">
    <location>
        <begin position="240"/>
        <end position="269"/>
    </location>
</feature>
<comment type="similarity">
    <text evidence="6">Belongs to the ABC-4 integral membrane protein family.</text>
</comment>
<protein>
    <submittedName>
        <fullName evidence="8 9">ABC transporter permease</fullName>
    </submittedName>
</protein>
<dbReference type="Proteomes" id="UP000254807">
    <property type="component" value="Unassembled WGS sequence"/>
</dbReference>
<keyword evidence="6" id="KW-0813">Transport</keyword>
<dbReference type="InterPro" id="IPR003838">
    <property type="entry name" value="ABC3_permease_C"/>
</dbReference>
<evidence type="ECO:0000313" key="8">
    <source>
        <dbReference type="EMBL" id="MDT2689335.1"/>
    </source>
</evidence>
<dbReference type="PIRSF" id="PIRSF018968">
    <property type="entry name" value="ABC_permease_BceB"/>
    <property type="match status" value="1"/>
</dbReference>
<accession>A0A376GXH0</accession>
<evidence type="ECO:0000256" key="4">
    <source>
        <dbReference type="ARBA" id="ARBA00022989"/>
    </source>
</evidence>
<dbReference type="EMBL" id="JARPZN010000002">
    <property type="protein sequence ID" value="MDT2689335.1"/>
    <property type="molecule type" value="Genomic_DNA"/>
</dbReference>
<name>A0A376GXH0_ENTGA</name>
<dbReference type="AlphaFoldDB" id="A0A376GXH0"/>